<comment type="pathway">
    <text evidence="3 19">Cofactor biosynthesis; adenosylcobalamin biosynthesis; adenosylcobalamin from cob(II)yrinate a,c-diamide: step 7/7.</text>
</comment>
<keyword evidence="11 19" id="KW-0460">Magnesium</keyword>
<dbReference type="Pfam" id="PF02654">
    <property type="entry name" value="CobS"/>
    <property type="match status" value="1"/>
</dbReference>
<dbReference type="InterPro" id="IPR003805">
    <property type="entry name" value="CobS"/>
</dbReference>
<evidence type="ECO:0000256" key="16">
    <source>
        <dbReference type="ARBA" id="ARBA00032853"/>
    </source>
</evidence>
<evidence type="ECO:0000256" key="4">
    <source>
        <dbReference type="ARBA" id="ARBA00010561"/>
    </source>
</evidence>
<comment type="similarity">
    <text evidence="4 19">Belongs to the CobS family.</text>
</comment>
<evidence type="ECO:0000256" key="6">
    <source>
        <dbReference type="ARBA" id="ARBA00015850"/>
    </source>
</evidence>
<keyword evidence="13 19" id="KW-0472">Membrane</keyword>
<evidence type="ECO:0000313" key="20">
    <source>
        <dbReference type="EMBL" id="GAA0676280.1"/>
    </source>
</evidence>
<dbReference type="PANTHER" id="PTHR34148:SF1">
    <property type="entry name" value="ADENOSYLCOBINAMIDE-GDP RIBAZOLETRANSFERASE"/>
    <property type="match status" value="1"/>
</dbReference>
<proteinExistence type="inferred from homology"/>
<evidence type="ECO:0000256" key="15">
    <source>
        <dbReference type="ARBA" id="ARBA00032605"/>
    </source>
</evidence>
<organism evidence="20 21">
    <name type="scientific">Sphingomonas insulae</name>
    <dbReference type="NCBI Taxonomy" id="424800"/>
    <lineage>
        <taxon>Bacteria</taxon>
        <taxon>Pseudomonadati</taxon>
        <taxon>Pseudomonadota</taxon>
        <taxon>Alphaproteobacteria</taxon>
        <taxon>Sphingomonadales</taxon>
        <taxon>Sphingomonadaceae</taxon>
        <taxon>Sphingomonas</taxon>
    </lineage>
</organism>
<keyword evidence="7 19" id="KW-1003">Cell membrane</keyword>
<feature type="transmembrane region" description="Helical" evidence="19">
    <location>
        <begin position="119"/>
        <end position="138"/>
    </location>
</feature>
<evidence type="ECO:0000313" key="21">
    <source>
        <dbReference type="Proteomes" id="UP001500238"/>
    </source>
</evidence>
<feature type="transmembrane region" description="Helical" evidence="19">
    <location>
        <begin position="238"/>
        <end position="254"/>
    </location>
</feature>
<dbReference type="HAMAP" id="MF_00719">
    <property type="entry name" value="CobS"/>
    <property type="match status" value="1"/>
</dbReference>
<evidence type="ECO:0000256" key="5">
    <source>
        <dbReference type="ARBA" id="ARBA00013200"/>
    </source>
</evidence>
<evidence type="ECO:0000256" key="3">
    <source>
        <dbReference type="ARBA" id="ARBA00004663"/>
    </source>
</evidence>
<dbReference type="PANTHER" id="PTHR34148">
    <property type="entry name" value="ADENOSYLCOBINAMIDE-GDP RIBAZOLETRANSFERASE"/>
    <property type="match status" value="1"/>
</dbReference>
<evidence type="ECO:0000256" key="18">
    <source>
        <dbReference type="ARBA" id="ARBA00049504"/>
    </source>
</evidence>
<dbReference type="EMBL" id="BAAAES010000012">
    <property type="protein sequence ID" value="GAA0676280.1"/>
    <property type="molecule type" value="Genomic_DNA"/>
</dbReference>
<accession>A0ABP3T2Z5</accession>
<evidence type="ECO:0000256" key="13">
    <source>
        <dbReference type="ARBA" id="ARBA00023136"/>
    </source>
</evidence>
<dbReference type="RefSeq" id="WP_243848405.1">
    <property type="nucleotide sequence ID" value="NZ_BAAAES010000012.1"/>
</dbReference>
<comment type="caution">
    <text evidence="20">The sequence shown here is derived from an EMBL/GenBank/DDBJ whole genome shotgun (WGS) entry which is preliminary data.</text>
</comment>
<evidence type="ECO:0000256" key="11">
    <source>
        <dbReference type="ARBA" id="ARBA00022842"/>
    </source>
</evidence>
<evidence type="ECO:0000256" key="1">
    <source>
        <dbReference type="ARBA" id="ARBA00001946"/>
    </source>
</evidence>
<name>A0ABP3T2Z5_9SPHN</name>
<evidence type="ECO:0000256" key="12">
    <source>
        <dbReference type="ARBA" id="ARBA00022989"/>
    </source>
</evidence>
<feature type="transmembrane region" description="Helical" evidence="19">
    <location>
        <begin position="42"/>
        <end position="66"/>
    </location>
</feature>
<feature type="transmembrane region" description="Helical" evidence="19">
    <location>
        <begin position="208"/>
        <end position="226"/>
    </location>
</feature>
<evidence type="ECO:0000256" key="2">
    <source>
        <dbReference type="ARBA" id="ARBA00004651"/>
    </source>
</evidence>
<dbReference type="EC" id="2.7.8.26" evidence="5 19"/>
<comment type="function">
    <text evidence="14 19">Joins adenosylcobinamide-GDP and alpha-ribazole to generate adenosylcobalamin (Ado-cobalamin). Also synthesizes adenosylcobalamin 5'-phosphate from adenosylcobinamide-GDP and alpha-ribazole 5'-phosphate.</text>
</comment>
<keyword evidence="21" id="KW-1185">Reference proteome</keyword>
<comment type="cofactor">
    <cofactor evidence="1 19">
        <name>Mg(2+)</name>
        <dbReference type="ChEBI" id="CHEBI:18420"/>
    </cofactor>
</comment>
<gene>
    <name evidence="19" type="primary">cobS</name>
    <name evidence="20" type="ORF">GCM10009102_30880</name>
</gene>
<sequence>MATAPPWAPPLLALQFLTRIPVPALARLTAAQARDGMARAMAWLPLVGTAIGAATASVFVAAGAWWPPLIAALLALAIEALLTGAFHEDAVADFCDAFGGTARGDAALRIMRDSRIGSYGTLGLGLAVAMRVAAIVALPPALAVAAIVGAATLARLAAVLLAAILPPAQPDGAAARMGRGMPPRRVLLGVLLAIPGLLPIALLRPTALLGAGIVTALLLGWLTRFLRARIGGSTGDCLGFAAYMAQLALLLAAVA</sequence>
<keyword evidence="9 19" id="KW-0808">Transferase</keyword>
<reference evidence="21" key="1">
    <citation type="journal article" date="2019" name="Int. J. Syst. Evol. Microbiol.">
        <title>The Global Catalogue of Microorganisms (GCM) 10K type strain sequencing project: providing services to taxonomists for standard genome sequencing and annotation.</title>
        <authorList>
            <consortium name="The Broad Institute Genomics Platform"/>
            <consortium name="The Broad Institute Genome Sequencing Center for Infectious Disease"/>
            <person name="Wu L."/>
            <person name="Ma J."/>
        </authorList>
    </citation>
    <scope>NUCLEOTIDE SEQUENCE [LARGE SCALE GENOMIC DNA]</scope>
    <source>
        <strain evidence="21">JCM 14603</strain>
    </source>
</reference>
<evidence type="ECO:0000256" key="7">
    <source>
        <dbReference type="ARBA" id="ARBA00022475"/>
    </source>
</evidence>
<protein>
    <recommendedName>
        <fullName evidence="6 19">Adenosylcobinamide-GDP ribazoletransferase</fullName>
        <ecNumber evidence="5 19">2.7.8.26</ecNumber>
    </recommendedName>
    <alternativeName>
        <fullName evidence="16 19">Cobalamin synthase</fullName>
    </alternativeName>
    <alternativeName>
        <fullName evidence="15 19">Cobalamin-5'-phosphate synthase</fullName>
    </alternativeName>
</protein>
<feature type="transmembrane region" description="Helical" evidence="19">
    <location>
        <begin position="186"/>
        <end position="202"/>
    </location>
</feature>
<keyword evidence="12 19" id="KW-1133">Transmembrane helix</keyword>
<keyword evidence="8 19" id="KW-0169">Cobalamin biosynthesis</keyword>
<evidence type="ECO:0000256" key="9">
    <source>
        <dbReference type="ARBA" id="ARBA00022679"/>
    </source>
</evidence>
<comment type="subcellular location">
    <subcellularLocation>
        <location evidence="2 19">Cell membrane</location>
        <topology evidence="2 19">Multi-pass membrane protein</topology>
    </subcellularLocation>
</comment>
<dbReference type="NCBIfam" id="TIGR00317">
    <property type="entry name" value="cobS"/>
    <property type="match status" value="1"/>
</dbReference>
<evidence type="ECO:0000256" key="19">
    <source>
        <dbReference type="HAMAP-Rule" id="MF_00719"/>
    </source>
</evidence>
<evidence type="ECO:0000256" key="14">
    <source>
        <dbReference type="ARBA" id="ARBA00025228"/>
    </source>
</evidence>
<comment type="catalytic activity">
    <reaction evidence="18 19">
        <text>alpha-ribazole 5'-phosphate + adenosylcob(III)inamide-GDP = adenosylcob(III)alamin 5'-phosphate + GMP + H(+)</text>
        <dbReference type="Rhea" id="RHEA:23560"/>
        <dbReference type="ChEBI" id="CHEBI:15378"/>
        <dbReference type="ChEBI" id="CHEBI:57918"/>
        <dbReference type="ChEBI" id="CHEBI:58115"/>
        <dbReference type="ChEBI" id="CHEBI:60487"/>
        <dbReference type="ChEBI" id="CHEBI:60493"/>
        <dbReference type="EC" id="2.7.8.26"/>
    </reaction>
</comment>
<evidence type="ECO:0000256" key="8">
    <source>
        <dbReference type="ARBA" id="ARBA00022573"/>
    </source>
</evidence>
<comment type="catalytic activity">
    <reaction evidence="17 19">
        <text>alpha-ribazole + adenosylcob(III)inamide-GDP = adenosylcob(III)alamin + GMP + H(+)</text>
        <dbReference type="Rhea" id="RHEA:16049"/>
        <dbReference type="ChEBI" id="CHEBI:10329"/>
        <dbReference type="ChEBI" id="CHEBI:15378"/>
        <dbReference type="ChEBI" id="CHEBI:18408"/>
        <dbReference type="ChEBI" id="CHEBI:58115"/>
        <dbReference type="ChEBI" id="CHEBI:60487"/>
        <dbReference type="EC" id="2.7.8.26"/>
    </reaction>
</comment>
<dbReference type="Proteomes" id="UP001500238">
    <property type="component" value="Unassembled WGS sequence"/>
</dbReference>
<feature type="transmembrane region" description="Helical" evidence="19">
    <location>
        <begin position="144"/>
        <end position="165"/>
    </location>
</feature>
<evidence type="ECO:0000256" key="10">
    <source>
        <dbReference type="ARBA" id="ARBA00022692"/>
    </source>
</evidence>
<keyword evidence="10 19" id="KW-0812">Transmembrane</keyword>
<evidence type="ECO:0000256" key="17">
    <source>
        <dbReference type="ARBA" id="ARBA00048623"/>
    </source>
</evidence>